<evidence type="ECO:0000256" key="6">
    <source>
        <dbReference type="ARBA" id="ARBA00022989"/>
    </source>
</evidence>
<accession>A0A7J7P067</accession>
<evidence type="ECO:0000256" key="5">
    <source>
        <dbReference type="ARBA" id="ARBA00022723"/>
    </source>
</evidence>
<dbReference type="OrthoDB" id="2789670at2759"/>
<dbReference type="GO" id="GO:0020037">
    <property type="term" value="F:heme binding"/>
    <property type="evidence" value="ECO:0007669"/>
    <property type="project" value="InterPro"/>
</dbReference>
<comment type="cofactor">
    <cofactor evidence="1">
        <name>heme</name>
        <dbReference type="ChEBI" id="CHEBI:30413"/>
    </cofactor>
</comment>
<keyword evidence="6" id="KW-1133">Transmembrane helix</keyword>
<dbReference type="InterPro" id="IPR036396">
    <property type="entry name" value="Cyt_P450_sf"/>
</dbReference>
<keyword evidence="7" id="KW-0560">Oxidoreductase</keyword>
<name>A0A7J7P067_9MAGN</name>
<dbReference type="PANTHER" id="PTHR47947:SF26">
    <property type="entry name" value="CYTOCHROME P450"/>
    <property type="match status" value="1"/>
</dbReference>
<evidence type="ECO:0000256" key="2">
    <source>
        <dbReference type="ARBA" id="ARBA00004370"/>
    </source>
</evidence>
<keyword evidence="4" id="KW-0812">Transmembrane</keyword>
<dbReference type="GO" id="GO:0005506">
    <property type="term" value="F:iron ion binding"/>
    <property type="evidence" value="ECO:0007669"/>
    <property type="project" value="InterPro"/>
</dbReference>
<dbReference type="SUPFAM" id="SSF48264">
    <property type="entry name" value="Cytochrome P450"/>
    <property type="match status" value="1"/>
</dbReference>
<keyword evidence="8" id="KW-0408">Iron</keyword>
<dbReference type="GO" id="GO:0004497">
    <property type="term" value="F:monooxygenase activity"/>
    <property type="evidence" value="ECO:0007669"/>
    <property type="project" value="InterPro"/>
</dbReference>
<keyword evidence="9" id="KW-0472">Membrane</keyword>
<evidence type="ECO:0000256" key="9">
    <source>
        <dbReference type="ARBA" id="ARBA00023136"/>
    </source>
</evidence>
<keyword evidence="11" id="KW-1185">Reference proteome</keyword>
<dbReference type="GO" id="GO:0016020">
    <property type="term" value="C:membrane"/>
    <property type="evidence" value="ECO:0007669"/>
    <property type="project" value="UniProtKB-SubCell"/>
</dbReference>
<dbReference type="InterPro" id="IPR050651">
    <property type="entry name" value="Plant_Cytochrome_P450_Monoox"/>
</dbReference>
<dbReference type="PANTHER" id="PTHR47947">
    <property type="entry name" value="CYTOCHROME P450 82C3-RELATED"/>
    <property type="match status" value="1"/>
</dbReference>
<gene>
    <name evidence="10" type="ORF">GIB67_007087</name>
</gene>
<dbReference type="EMBL" id="JACGCM010000427">
    <property type="protein sequence ID" value="KAF6172574.1"/>
    <property type="molecule type" value="Genomic_DNA"/>
</dbReference>
<evidence type="ECO:0000256" key="4">
    <source>
        <dbReference type="ARBA" id="ARBA00022692"/>
    </source>
</evidence>
<proteinExistence type="predicted"/>
<comment type="subcellular location">
    <subcellularLocation>
        <location evidence="2">Membrane</location>
    </subcellularLocation>
</comment>
<comment type="caution">
    <text evidence="10">The sequence shown here is derived from an EMBL/GenBank/DDBJ whole genome shotgun (WGS) entry which is preliminary data.</text>
</comment>
<evidence type="ECO:0000313" key="11">
    <source>
        <dbReference type="Proteomes" id="UP000541444"/>
    </source>
</evidence>
<evidence type="ECO:0000256" key="7">
    <source>
        <dbReference type="ARBA" id="ARBA00023002"/>
    </source>
</evidence>
<organism evidence="10 11">
    <name type="scientific">Kingdonia uniflora</name>
    <dbReference type="NCBI Taxonomy" id="39325"/>
    <lineage>
        <taxon>Eukaryota</taxon>
        <taxon>Viridiplantae</taxon>
        <taxon>Streptophyta</taxon>
        <taxon>Embryophyta</taxon>
        <taxon>Tracheophyta</taxon>
        <taxon>Spermatophyta</taxon>
        <taxon>Magnoliopsida</taxon>
        <taxon>Ranunculales</taxon>
        <taxon>Circaeasteraceae</taxon>
        <taxon>Kingdonia</taxon>
    </lineage>
</organism>
<dbReference type="AlphaFoldDB" id="A0A7J7P067"/>
<keyword evidence="3" id="KW-0349">Heme</keyword>
<evidence type="ECO:0000313" key="10">
    <source>
        <dbReference type="EMBL" id="KAF6172574.1"/>
    </source>
</evidence>
<evidence type="ECO:0008006" key="12">
    <source>
        <dbReference type="Google" id="ProtNLM"/>
    </source>
</evidence>
<evidence type="ECO:0000256" key="3">
    <source>
        <dbReference type="ARBA" id="ARBA00022617"/>
    </source>
</evidence>
<protein>
    <recommendedName>
        <fullName evidence="12">Cytochrome P450</fullName>
    </recommendedName>
</protein>
<keyword evidence="5" id="KW-0479">Metal-binding</keyword>
<evidence type="ECO:0000256" key="1">
    <source>
        <dbReference type="ARBA" id="ARBA00001971"/>
    </source>
</evidence>
<dbReference type="GO" id="GO:0016705">
    <property type="term" value="F:oxidoreductase activity, acting on paired donors, with incorporation or reduction of molecular oxygen"/>
    <property type="evidence" value="ECO:0007669"/>
    <property type="project" value="InterPro"/>
</dbReference>
<evidence type="ECO:0000256" key="8">
    <source>
        <dbReference type="ARBA" id="ARBA00023004"/>
    </source>
</evidence>
<sequence>MDGRGQNFELIPFGSAKRSCPTISFSLQVVVVQLALARLLYGFNRVSPSNASINMAASPGLNNHKATPLEVLIVGLLLCSFERAS</sequence>
<reference evidence="10 11" key="1">
    <citation type="journal article" date="2020" name="IScience">
        <title>Genome Sequencing of the Endangered Kingdonia uniflora (Circaeasteraceae, Ranunculales) Reveals Potential Mechanisms of Evolutionary Specialization.</title>
        <authorList>
            <person name="Sun Y."/>
            <person name="Deng T."/>
            <person name="Zhang A."/>
            <person name="Moore M.J."/>
            <person name="Landis J.B."/>
            <person name="Lin N."/>
            <person name="Zhang H."/>
            <person name="Zhang X."/>
            <person name="Huang J."/>
            <person name="Zhang X."/>
            <person name="Sun H."/>
            <person name="Wang H."/>
        </authorList>
    </citation>
    <scope>NUCLEOTIDE SEQUENCE [LARGE SCALE GENOMIC DNA]</scope>
    <source>
        <strain evidence="10">TB1705</strain>
        <tissue evidence="10">Leaf</tissue>
    </source>
</reference>
<dbReference type="Proteomes" id="UP000541444">
    <property type="component" value="Unassembled WGS sequence"/>
</dbReference>